<keyword evidence="1" id="KW-1133">Transmembrane helix</keyword>
<comment type="caution">
    <text evidence="2">The sequence shown here is derived from an EMBL/GenBank/DDBJ whole genome shotgun (WGS) entry which is preliminary data.</text>
</comment>
<organism evidence="2 3">
    <name type="scientific">Candidatus Kaiserbacteria bacterium CG10_big_fil_rev_8_21_14_0_10_44_10</name>
    <dbReference type="NCBI Taxonomy" id="1974606"/>
    <lineage>
        <taxon>Bacteria</taxon>
        <taxon>Candidatus Kaiseribacteriota</taxon>
    </lineage>
</organism>
<keyword evidence="1" id="KW-0812">Transmembrane</keyword>
<feature type="non-terminal residue" evidence="2">
    <location>
        <position position="221"/>
    </location>
</feature>
<evidence type="ECO:0000313" key="2">
    <source>
        <dbReference type="EMBL" id="PIR85580.1"/>
    </source>
</evidence>
<dbReference type="NCBIfam" id="TIGR02532">
    <property type="entry name" value="IV_pilin_GFxxxE"/>
    <property type="match status" value="1"/>
</dbReference>
<protein>
    <recommendedName>
        <fullName evidence="4">Prepilin-type N-terminal cleavage/methylation domain-containing protein</fullName>
    </recommendedName>
</protein>
<dbReference type="SUPFAM" id="SSF54523">
    <property type="entry name" value="Pili subunits"/>
    <property type="match status" value="1"/>
</dbReference>
<evidence type="ECO:0000313" key="3">
    <source>
        <dbReference type="Proteomes" id="UP000229612"/>
    </source>
</evidence>
<dbReference type="EMBL" id="PFBG01000040">
    <property type="protein sequence ID" value="PIR85580.1"/>
    <property type="molecule type" value="Genomic_DNA"/>
</dbReference>
<name>A0A2H0UGU3_9BACT</name>
<proteinExistence type="predicted"/>
<dbReference type="InterPro" id="IPR045584">
    <property type="entry name" value="Pilin-like"/>
</dbReference>
<dbReference type="Proteomes" id="UP000229612">
    <property type="component" value="Unassembled WGS sequence"/>
</dbReference>
<evidence type="ECO:0000256" key="1">
    <source>
        <dbReference type="SAM" id="Phobius"/>
    </source>
</evidence>
<dbReference type="Pfam" id="PF07963">
    <property type="entry name" value="N_methyl"/>
    <property type="match status" value="1"/>
</dbReference>
<reference evidence="3" key="1">
    <citation type="submission" date="2017-09" db="EMBL/GenBank/DDBJ databases">
        <title>Depth-based differentiation of microbial function through sediment-hosted aquifers and enrichment of novel symbionts in the deep terrestrial subsurface.</title>
        <authorList>
            <person name="Probst A.J."/>
            <person name="Ladd B."/>
            <person name="Jarett J.K."/>
            <person name="Geller-Mcgrath D.E."/>
            <person name="Sieber C.M.K."/>
            <person name="Emerson J.B."/>
            <person name="Anantharaman K."/>
            <person name="Thomas B.C."/>
            <person name="Malmstrom R."/>
            <person name="Stieglmeier M."/>
            <person name="Klingl A."/>
            <person name="Woyke T."/>
            <person name="Ryan C.M."/>
            <person name="Banfield J.F."/>
        </authorList>
    </citation>
    <scope>NUCLEOTIDE SEQUENCE [LARGE SCALE GENOMIC DNA]</scope>
</reference>
<gene>
    <name evidence="2" type="ORF">COU14_03605</name>
</gene>
<accession>A0A2H0UGU3</accession>
<dbReference type="AlphaFoldDB" id="A0A2H0UGU3"/>
<feature type="transmembrane region" description="Helical" evidence="1">
    <location>
        <begin position="40"/>
        <end position="62"/>
    </location>
</feature>
<dbReference type="InterPro" id="IPR012902">
    <property type="entry name" value="N_methyl_site"/>
</dbReference>
<dbReference type="PROSITE" id="PS00409">
    <property type="entry name" value="PROKAR_NTER_METHYL"/>
    <property type="match status" value="1"/>
</dbReference>
<keyword evidence="1" id="KW-0472">Membrane</keyword>
<evidence type="ECO:0008006" key="4">
    <source>
        <dbReference type="Google" id="ProtNLM"/>
    </source>
</evidence>
<sequence length="221" mass="24098">MTGFNFQTLYSRLRKITLLFSVQKRAATQESNRGFSLIELLVSMALFTVVLTMGVGALMVLINANAKAQNTQESVSNIQFALDSMAREIRTGFAYYCSGGTETTGDITTHQDCNKGTYLSIIEGGKSLTDGADNRRIAYRYNSTDGSIERKVGSGSWVRLTNPTINVTAMHFNVSNTANKEDDANLFQPNATIFIEGEVVGVGSTGSSFMIQTTVTKRVLD</sequence>